<evidence type="ECO:0000256" key="1">
    <source>
        <dbReference type="ARBA" id="ARBA00004141"/>
    </source>
</evidence>
<sequence length="117" mass="12451">MIIVLIILASLLGAVATASALGKLTKKPDIMASMEHVGVKPDMIQVLALLEIFGAIGLFAGIWSQPLGVAAAIGLMFYFDGAVFFHLRVKDKVKDFAPAMVLGWLSLVVAILEITAR</sequence>
<feature type="transmembrane region" description="Helical" evidence="5">
    <location>
        <begin position="44"/>
        <end position="62"/>
    </location>
</feature>
<dbReference type="Pfam" id="PF13564">
    <property type="entry name" value="DoxX_2"/>
    <property type="match status" value="1"/>
</dbReference>
<evidence type="ECO:0000313" key="6">
    <source>
        <dbReference type="EMBL" id="CAB4781587.1"/>
    </source>
</evidence>
<evidence type="ECO:0000256" key="5">
    <source>
        <dbReference type="SAM" id="Phobius"/>
    </source>
</evidence>
<dbReference type="EMBL" id="CAFAAB010000050">
    <property type="protein sequence ID" value="CAB4781587.1"/>
    <property type="molecule type" value="Genomic_DNA"/>
</dbReference>
<keyword evidence="3 5" id="KW-1133">Transmembrane helix</keyword>
<organism evidence="6">
    <name type="scientific">freshwater metagenome</name>
    <dbReference type="NCBI Taxonomy" id="449393"/>
    <lineage>
        <taxon>unclassified sequences</taxon>
        <taxon>metagenomes</taxon>
        <taxon>ecological metagenomes</taxon>
    </lineage>
</organism>
<protein>
    <submittedName>
        <fullName evidence="6">Unannotated protein</fullName>
    </submittedName>
</protein>
<keyword evidence="4 5" id="KW-0472">Membrane</keyword>
<dbReference type="AlphaFoldDB" id="A0A6J6WHD6"/>
<gene>
    <name evidence="6" type="ORF">UFOPK2958_00576</name>
</gene>
<feature type="transmembrane region" description="Helical" evidence="5">
    <location>
        <begin position="99"/>
        <end position="116"/>
    </location>
</feature>
<evidence type="ECO:0000256" key="4">
    <source>
        <dbReference type="ARBA" id="ARBA00023136"/>
    </source>
</evidence>
<reference evidence="6" key="1">
    <citation type="submission" date="2020-05" db="EMBL/GenBank/DDBJ databases">
        <authorList>
            <person name="Chiriac C."/>
            <person name="Salcher M."/>
            <person name="Ghai R."/>
            <person name="Kavagutti S V."/>
        </authorList>
    </citation>
    <scope>NUCLEOTIDE SEQUENCE</scope>
</reference>
<feature type="transmembrane region" description="Helical" evidence="5">
    <location>
        <begin position="69"/>
        <end position="87"/>
    </location>
</feature>
<dbReference type="InterPro" id="IPR032808">
    <property type="entry name" value="DoxX"/>
</dbReference>
<evidence type="ECO:0000256" key="2">
    <source>
        <dbReference type="ARBA" id="ARBA00022692"/>
    </source>
</evidence>
<keyword evidence="2 5" id="KW-0812">Transmembrane</keyword>
<accession>A0A6J6WHD6</accession>
<comment type="subcellular location">
    <subcellularLocation>
        <location evidence="1">Membrane</location>
        <topology evidence="1">Multi-pass membrane protein</topology>
    </subcellularLocation>
</comment>
<dbReference type="GO" id="GO:0016020">
    <property type="term" value="C:membrane"/>
    <property type="evidence" value="ECO:0007669"/>
    <property type="project" value="UniProtKB-SubCell"/>
</dbReference>
<name>A0A6J6WHD6_9ZZZZ</name>
<evidence type="ECO:0000256" key="3">
    <source>
        <dbReference type="ARBA" id="ARBA00022989"/>
    </source>
</evidence>
<proteinExistence type="predicted"/>